<dbReference type="InParanoid" id="A0A165DBD2"/>
<accession>A0A165DBD2</accession>
<sequence length="56" mass="6679">MYLESDGEQVLLKLWTDEPQDVKELPVLRFFLNLRVLPITRIIAFLCWMRSISPML</sequence>
<organism evidence="1 2">
    <name type="scientific">Calocera cornea HHB12733</name>
    <dbReference type="NCBI Taxonomy" id="1353952"/>
    <lineage>
        <taxon>Eukaryota</taxon>
        <taxon>Fungi</taxon>
        <taxon>Dikarya</taxon>
        <taxon>Basidiomycota</taxon>
        <taxon>Agaricomycotina</taxon>
        <taxon>Dacrymycetes</taxon>
        <taxon>Dacrymycetales</taxon>
        <taxon>Dacrymycetaceae</taxon>
        <taxon>Calocera</taxon>
    </lineage>
</organism>
<reference evidence="1 2" key="1">
    <citation type="journal article" date="2016" name="Mol. Biol. Evol.">
        <title>Comparative Genomics of Early-Diverging Mushroom-Forming Fungi Provides Insights into the Origins of Lignocellulose Decay Capabilities.</title>
        <authorList>
            <person name="Nagy L.G."/>
            <person name="Riley R."/>
            <person name="Tritt A."/>
            <person name="Adam C."/>
            <person name="Daum C."/>
            <person name="Floudas D."/>
            <person name="Sun H."/>
            <person name="Yadav J.S."/>
            <person name="Pangilinan J."/>
            <person name="Larsson K.H."/>
            <person name="Matsuura K."/>
            <person name="Barry K."/>
            <person name="Labutti K."/>
            <person name="Kuo R."/>
            <person name="Ohm R.A."/>
            <person name="Bhattacharya S.S."/>
            <person name="Shirouzu T."/>
            <person name="Yoshinaga Y."/>
            <person name="Martin F.M."/>
            <person name="Grigoriev I.V."/>
            <person name="Hibbett D.S."/>
        </authorList>
    </citation>
    <scope>NUCLEOTIDE SEQUENCE [LARGE SCALE GENOMIC DNA]</scope>
    <source>
        <strain evidence="1 2">HHB12733</strain>
    </source>
</reference>
<evidence type="ECO:0000313" key="2">
    <source>
        <dbReference type="Proteomes" id="UP000076842"/>
    </source>
</evidence>
<evidence type="ECO:0000313" key="1">
    <source>
        <dbReference type="EMBL" id="KZT52444.1"/>
    </source>
</evidence>
<dbReference type="EMBL" id="KV424066">
    <property type="protein sequence ID" value="KZT52444.1"/>
    <property type="molecule type" value="Genomic_DNA"/>
</dbReference>
<keyword evidence="2" id="KW-1185">Reference proteome</keyword>
<gene>
    <name evidence="1" type="ORF">CALCODRAFT_502310</name>
</gene>
<name>A0A165DBD2_9BASI</name>
<protein>
    <submittedName>
        <fullName evidence="1">Uncharacterized protein</fullName>
    </submittedName>
</protein>
<dbReference type="AlphaFoldDB" id="A0A165DBD2"/>
<proteinExistence type="predicted"/>
<dbReference type="Proteomes" id="UP000076842">
    <property type="component" value="Unassembled WGS sequence"/>
</dbReference>